<dbReference type="PANTHER" id="PTHR41260:SF1">
    <property type="entry name" value="PROTEIN ECSC"/>
    <property type="match status" value="1"/>
</dbReference>
<sequence>MNAYEEKVYQEAVRWKVSMTKRSSMIQRSSKRIQSKINAKIPGKVHKVVTEAIRKMMETALFTSEYIRPIQVDDAWSFRKREEVVEEKFKEYKRTAVLEGAGTGAGGILLGAADFPLLLSIKMKFLFDISRIYGFDVTTKEERMYVLHVFMLAFSSDDKRVEALEKVLHWDESAPEESIDWKELQLEYRDTIDFVKMLQLLPGIGAAVGAFANARLMEQLSETAKNSYRLRLLDDHRS</sequence>
<keyword evidence="2" id="KW-1185">Reference proteome</keyword>
<accession>A0ABW3KXF3</accession>
<gene>
    <name evidence="1" type="ORF">ACFQ2J_01030</name>
</gene>
<dbReference type="Proteomes" id="UP001596990">
    <property type="component" value="Unassembled WGS sequence"/>
</dbReference>
<name>A0ABW3KXF3_9BACI</name>
<dbReference type="RefSeq" id="WP_386055754.1">
    <property type="nucleotide sequence ID" value="NZ_JBHTKL010000001.1"/>
</dbReference>
<dbReference type="InterPro" id="IPR024787">
    <property type="entry name" value="EcsC"/>
</dbReference>
<comment type="caution">
    <text evidence="1">The sequence shown here is derived from an EMBL/GenBank/DDBJ whole genome shotgun (WGS) entry which is preliminary data.</text>
</comment>
<organism evidence="1 2">
    <name type="scientific">Thalassobacillus hwangdonensis</name>
    <dbReference type="NCBI Taxonomy" id="546108"/>
    <lineage>
        <taxon>Bacteria</taxon>
        <taxon>Bacillati</taxon>
        <taxon>Bacillota</taxon>
        <taxon>Bacilli</taxon>
        <taxon>Bacillales</taxon>
        <taxon>Bacillaceae</taxon>
        <taxon>Thalassobacillus</taxon>
    </lineage>
</organism>
<proteinExistence type="predicted"/>
<dbReference type="PANTHER" id="PTHR41260">
    <property type="entry name" value="PROTEIN ECSC"/>
    <property type="match status" value="1"/>
</dbReference>
<evidence type="ECO:0000313" key="1">
    <source>
        <dbReference type="EMBL" id="MFD1017766.1"/>
    </source>
</evidence>
<dbReference type="EMBL" id="JBHTKL010000001">
    <property type="protein sequence ID" value="MFD1017766.1"/>
    <property type="molecule type" value="Genomic_DNA"/>
</dbReference>
<dbReference type="Pfam" id="PF12787">
    <property type="entry name" value="EcsC"/>
    <property type="match status" value="1"/>
</dbReference>
<reference evidence="2" key="1">
    <citation type="journal article" date="2019" name="Int. J. Syst. Evol. Microbiol.">
        <title>The Global Catalogue of Microorganisms (GCM) 10K type strain sequencing project: providing services to taxonomists for standard genome sequencing and annotation.</title>
        <authorList>
            <consortium name="The Broad Institute Genomics Platform"/>
            <consortium name="The Broad Institute Genome Sequencing Center for Infectious Disease"/>
            <person name="Wu L."/>
            <person name="Ma J."/>
        </authorList>
    </citation>
    <scope>NUCLEOTIDE SEQUENCE [LARGE SCALE GENOMIC DNA]</scope>
    <source>
        <strain evidence="2">CCUG 56607</strain>
    </source>
</reference>
<evidence type="ECO:0000313" key="2">
    <source>
        <dbReference type="Proteomes" id="UP001596990"/>
    </source>
</evidence>
<protein>
    <submittedName>
        <fullName evidence="1">EcsC family protein</fullName>
    </submittedName>
</protein>